<reference evidence="2" key="1">
    <citation type="journal article" date="2023" name="Hortic. Res.">
        <title>A chromosome-level phased genome enabling allele-level studies in sweet orange: a case study on citrus Huanglongbing tolerance.</title>
        <authorList>
            <person name="Wu B."/>
            <person name="Yu Q."/>
            <person name="Deng Z."/>
            <person name="Duan Y."/>
            <person name="Luo F."/>
            <person name="Gmitter F. Jr."/>
        </authorList>
    </citation>
    <scope>NUCLEOTIDE SEQUENCE [LARGE SCALE GENOMIC DNA]</scope>
    <source>
        <strain evidence="2">cv. Valencia</strain>
    </source>
</reference>
<evidence type="ECO:0000313" key="1">
    <source>
        <dbReference type="EMBL" id="KAH9696946.1"/>
    </source>
</evidence>
<sequence length="228" mass="26674">MAGSSTATHQRDLRQFSTLMLDISYGGVTKSWRAQTKQSNSEAMIQQPRLELHDVNEDTKFKFNTAFHPGEWAWIVCNAKKMPMPAPWKYYVGYSDGILVSRGASPNEYYLNFPEAWESYLLLPSWDQRILFRRANMRMKQDSTIPDPNCNSYKSERNRFTWFTNGIVHQGKFYALSLHGTLAFIVYIQSQPSITALGPKRLFLLRIQGFLKNVYLNQIERFYRFSHF</sequence>
<evidence type="ECO:0000313" key="2">
    <source>
        <dbReference type="Proteomes" id="UP000829398"/>
    </source>
</evidence>
<dbReference type="Proteomes" id="UP000829398">
    <property type="component" value="Chromosome 8"/>
</dbReference>
<protein>
    <submittedName>
        <fullName evidence="1">Uncharacterized protein</fullName>
    </submittedName>
</protein>
<organism evidence="1 2">
    <name type="scientific">Citrus sinensis</name>
    <name type="common">Sweet orange</name>
    <name type="synonym">Citrus aurantium var. sinensis</name>
    <dbReference type="NCBI Taxonomy" id="2711"/>
    <lineage>
        <taxon>Eukaryota</taxon>
        <taxon>Viridiplantae</taxon>
        <taxon>Streptophyta</taxon>
        <taxon>Embryophyta</taxon>
        <taxon>Tracheophyta</taxon>
        <taxon>Spermatophyta</taxon>
        <taxon>Magnoliopsida</taxon>
        <taxon>eudicotyledons</taxon>
        <taxon>Gunneridae</taxon>
        <taxon>Pentapetalae</taxon>
        <taxon>rosids</taxon>
        <taxon>malvids</taxon>
        <taxon>Sapindales</taxon>
        <taxon>Rutaceae</taxon>
        <taxon>Aurantioideae</taxon>
        <taxon>Citrus</taxon>
    </lineage>
</organism>
<gene>
    <name evidence="1" type="ORF">KPL71_023404</name>
</gene>
<comment type="caution">
    <text evidence="1">The sequence shown here is derived from an EMBL/GenBank/DDBJ whole genome shotgun (WGS) entry which is preliminary data.</text>
</comment>
<dbReference type="EMBL" id="CM039177">
    <property type="protein sequence ID" value="KAH9696946.1"/>
    <property type="molecule type" value="Genomic_DNA"/>
</dbReference>
<accession>A0ACB8IJ61</accession>
<proteinExistence type="predicted"/>
<keyword evidence="2" id="KW-1185">Reference proteome</keyword>
<name>A0ACB8IJ61_CITSI</name>